<accession>A0A132MXQ9</accession>
<name>A0A132MXQ9_9ACTN</name>
<dbReference type="AlphaFoldDB" id="A0A132MXQ9"/>
<dbReference type="STRING" id="1469144.LI90_3676"/>
<evidence type="ECO:0000313" key="2">
    <source>
        <dbReference type="Proteomes" id="UP000070188"/>
    </source>
</evidence>
<dbReference type="GO" id="GO:0042586">
    <property type="term" value="F:peptide deformylase activity"/>
    <property type="evidence" value="ECO:0007669"/>
    <property type="project" value="UniProtKB-EC"/>
</dbReference>
<gene>
    <name evidence="1" type="ORF">LI90_3676</name>
</gene>
<dbReference type="EC" id="3.5.1.88" evidence="1"/>
<keyword evidence="2" id="KW-1185">Reference proteome</keyword>
<reference evidence="2" key="1">
    <citation type="submission" date="2015-04" db="EMBL/GenBank/DDBJ databases">
        <title>Physiological reanalysis, assessment of diazotrophy, and genome sequences of multiple isolates of Streptomyces thermoautotrophicus.</title>
        <authorList>
            <person name="MacKellar D.C."/>
            <person name="Lieber L."/>
            <person name="Norman J."/>
            <person name="Bolger A."/>
            <person name="Tobin C."/>
            <person name="Murray J.W."/>
            <person name="Chang R."/>
            <person name="Ford T."/>
            <person name="Nguyen P.Q."/>
            <person name="Woodward J."/>
            <person name="Permingeat H."/>
            <person name="Joshi N.S."/>
            <person name="Silver P.A."/>
            <person name="Usadel B."/>
            <person name="Rutherford A.W."/>
            <person name="Friesen M."/>
            <person name="Prell J."/>
        </authorList>
    </citation>
    <scope>NUCLEOTIDE SEQUENCE [LARGE SCALE GENOMIC DNA]</scope>
    <source>
        <strain evidence="2">H1</strain>
    </source>
</reference>
<comment type="caution">
    <text evidence="1">The sequence shown here is derived from an EMBL/GenBank/DDBJ whole genome shotgun (WGS) entry which is preliminary data.</text>
</comment>
<dbReference type="Proteomes" id="UP000070188">
    <property type="component" value="Unassembled WGS sequence"/>
</dbReference>
<dbReference type="EMBL" id="LAXD01000001">
    <property type="protein sequence ID" value="KWX02633.1"/>
    <property type="molecule type" value="Genomic_DNA"/>
</dbReference>
<sequence>MEPPTRSPRLPYRRVSRSRARPAACWSSTTTPSCTTRVYRATQRRKLYNATDAPVTRYLIRISVDRYPGNPERSNRLYREHPLTWEEINLQARCGDDPMRWKVQHDRDAFKEVWLLFENEYGRFPLYPGESTWIEYSYTVGDAKWGNWFQRAVRLPTKRLSVRLGFPAELDVLSCEVGYAVLGPSRSRAGCRLIC</sequence>
<keyword evidence="1" id="KW-0378">Hydrolase</keyword>
<protein>
    <submittedName>
        <fullName evidence="1">Peptide deformylase</fullName>
        <ecNumber evidence="1">3.5.1.88</ecNumber>
    </submittedName>
</protein>
<dbReference type="PATRIC" id="fig|1469144.10.peg.3946"/>
<proteinExistence type="predicted"/>
<organism evidence="1 2">
    <name type="scientific">Carbonactinospora thermoautotrophica</name>
    <dbReference type="NCBI Taxonomy" id="1469144"/>
    <lineage>
        <taxon>Bacteria</taxon>
        <taxon>Bacillati</taxon>
        <taxon>Actinomycetota</taxon>
        <taxon>Actinomycetes</taxon>
        <taxon>Kitasatosporales</taxon>
        <taxon>Carbonactinosporaceae</taxon>
        <taxon>Carbonactinospora</taxon>
    </lineage>
</organism>
<evidence type="ECO:0000313" key="1">
    <source>
        <dbReference type="EMBL" id="KWX02633.1"/>
    </source>
</evidence>